<reference evidence="1 2" key="1">
    <citation type="journal article" date="2003" name="Nature">
        <title>Genome divergence in two Prochlorococcus ecotypes reflects oceanic niche differentiation.</title>
        <authorList>
            <person name="Rocap G."/>
            <person name="Larimer F.W."/>
            <person name="Lamerdin J.E."/>
            <person name="Malfatti S."/>
            <person name="Chain P."/>
            <person name="Ahlgren N.A."/>
            <person name="Arellano A."/>
            <person name="Coleman M."/>
            <person name="Hauser L."/>
            <person name="Hess W.R."/>
            <person name="Johnson Z.I."/>
            <person name="Land M.L."/>
            <person name="Lindell D."/>
            <person name="Post A.F."/>
            <person name="Regala W."/>
            <person name="Shah M."/>
            <person name="Shaw S.L."/>
            <person name="Steglich C."/>
            <person name="Sullivan M.B."/>
            <person name="Ting C.S."/>
            <person name="Tolonen A."/>
            <person name="Webb E.A."/>
            <person name="Zinser E.R."/>
            <person name="Chisholm S.W."/>
        </authorList>
    </citation>
    <scope>NUCLEOTIDE SEQUENCE [LARGE SCALE GENOMIC DNA]</scope>
    <source>
        <strain evidence="2">MIT 9313</strain>
    </source>
</reference>
<sequence length="114" mass="13191">MIQKFLRSRQRNTNWNMTRQNNAHPQTSIMGSLIRPLRSLVNGFGLAWWARVETREPNVTYWFGPFVTRKSLEVKLSTFVADLSFEGPASVNHTLVRCRRVEPLTIAVEGWSDD</sequence>
<evidence type="ECO:0000313" key="2">
    <source>
        <dbReference type="Proteomes" id="UP000001423"/>
    </source>
</evidence>
<dbReference type="Pfam" id="PF08846">
    <property type="entry name" value="DUF1816"/>
    <property type="match status" value="1"/>
</dbReference>
<dbReference type="HOGENOM" id="CLU_168933_0_0_3"/>
<keyword evidence="2" id="KW-1185">Reference proteome</keyword>
<evidence type="ECO:0008006" key="3">
    <source>
        <dbReference type="Google" id="ProtNLM"/>
    </source>
</evidence>
<protein>
    <recommendedName>
        <fullName evidence="3">DUF1816 domain-containing protein</fullName>
    </recommendedName>
</protein>
<proteinExistence type="predicted"/>
<dbReference type="Proteomes" id="UP000001423">
    <property type="component" value="Chromosome"/>
</dbReference>
<dbReference type="DNASU" id="1727614"/>
<gene>
    <name evidence="1" type="ordered locus">PMT_0649</name>
</gene>
<organism evidence="1 2">
    <name type="scientific">Prochlorococcus marinus (strain MIT 9313)</name>
    <dbReference type="NCBI Taxonomy" id="74547"/>
    <lineage>
        <taxon>Bacteria</taxon>
        <taxon>Bacillati</taxon>
        <taxon>Cyanobacteriota</taxon>
        <taxon>Cyanophyceae</taxon>
        <taxon>Synechococcales</taxon>
        <taxon>Prochlorococcaceae</taxon>
        <taxon>Prochlorococcus</taxon>
    </lineage>
</organism>
<name>Q7V7T5_PROMM</name>
<dbReference type="EMBL" id="BX548175">
    <property type="protein sequence ID" value="CAE20824.1"/>
    <property type="molecule type" value="Genomic_DNA"/>
</dbReference>
<dbReference type="eggNOG" id="COG2199">
    <property type="taxonomic scope" value="Bacteria"/>
</dbReference>
<dbReference type="AlphaFoldDB" id="Q7V7T5"/>
<dbReference type="KEGG" id="pmt:PMT_0649"/>
<accession>Q7V7T5</accession>
<dbReference type="InterPro" id="IPR014945">
    <property type="entry name" value="DUF1816"/>
</dbReference>
<evidence type="ECO:0000313" key="1">
    <source>
        <dbReference type="EMBL" id="CAE20824.1"/>
    </source>
</evidence>